<dbReference type="Gene3D" id="3.60.40.10">
    <property type="entry name" value="PPM-type phosphatase domain"/>
    <property type="match status" value="1"/>
</dbReference>
<protein>
    <recommendedName>
        <fullName evidence="3">Protein phosphatase</fullName>
        <ecNumber evidence="3">3.1.3.16</ecNumber>
    </recommendedName>
</protein>
<dbReference type="GO" id="GO:0006412">
    <property type="term" value="P:translation"/>
    <property type="evidence" value="ECO:0007669"/>
    <property type="project" value="InterPro"/>
</dbReference>
<comment type="cofactor">
    <cofactor evidence="3">
        <name>Mg(2+)</name>
        <dbReference type="ChEBI" id="CHEBI:18420"/>
    </cofactor>
</comment>
<keyword evidence="3" id="KW-0904">Protein phosphatase</keyword>
<dbReference type="InterPro" id="IPR001932">
    <property type="entry name" value="PPM-type_phosphatase-like_dom"/>
</dbReference>
<dbReference type="SMART" id="SM00332">
    <property type="entry name" value="PP2Cc"/>
    <property type="match status" value="1"/>
</dbReference>
<dbReference type="PROSITE" id="PS51746">
    <property type="entry name" value="PPM_2"/>
    <property type="match status" value="1"/>
</dbReference>
<comment type="catalytic activity">
    <reaction evidence="3">
        <text>O-phospho-L-seryl-[protein] + H2O = L-seryl-[protein] + phosphate</text>
        <dbReference type="Rhea" id="RHEA:20629"/>
        <dbReference type="Rhea" id="RHEA-COMP:9863"/>
        <dbReference type="Rhea" id="RHEA-COMP:11604"/>
        <dbReference type="ChEBI" id="CHEBI:15377"/>
        <dbReference type="ChEBI" id="CHEBI:29999"/>
        <dbReference type="ChEBI" id="CHEBI:43474"/>
        <dbReference type="ChEBI" id="CHEBI:83421"/>
        <dbReference type="EC" id="3.1.3.16"/>
    </reaction>
</comment>
<evidence type="ECO:0000313" key="7">
    <source>
        <dbReference type="Proteomes" id="UP000077202"/>
    </source>
</evidence>
<keyword evidence="7" id="KW-1185">Reference proteome</keyword>
<dbReference type="Pfam" id="PF00481">
    <property type="entry name" value="PP2C"/>
    <property type="match status" value="1"/>
</dbReference>
<evidence type="ECO:0000259" key="5">
    <source>
        <dbReference type="PROSITE" id="PS51746"/>
    </source>
</evidence>
<proteinExistence type="inferred from homology"/>
<dbReference type="InterPro" id="IPR020592">
    <property type="entry name" value="Ribosomal_bS16_CS"/>
</dbReference>
<evidence type="ECO:0000256" key="2">
    <source>
        <dbReference type="ARBA" id="ARBA00023274"/>
    </source>
</evidence>
<dbReference type="PANTHER" id="PTHR12320:SF60">
    <property type="entry name" value="PROTEIN PHOSPHATASE 2C 26-RELATED"/>
    <property type="match status" value="1"/>
</dbReference>
<keyword evidence="3" id="KW-0460">Magnesium</keyword>
<dbReference type="GO" id="GO:0009507">
    <property type="term" value="C:chloroplast"/>
    <property type="evidence" value="ECO:0007669"/>
    <property type="project" value="TreeGrafter"/>
</dbReference>
<feature type="domain" description="PPM-type phosphatase" evidence="5">
    <location>
        <begin position="244"/>
        <end position="495"/>
    </location>
</feature>
<dbReference type="SUPFAM" id="SSF81606">
    <property type="entry name" value="PP2C-like"/>
    <property type="match status" value="1"/>
</dbReference>
<sequence length="561" mass="60029">MAARRMHLRLSRLGRGGKADPRVARAVSRTARQWSKEGREVDPDMVEARCRGGHWATLARALGKSLPRPDAGAGRGLVRACRENMWRSGICGAMAGGRRDREPRPREADVALMCKLEFFTSRFPMCSCCNSEASSVMGFLDSFNARVPMSSCCSAGYPEEKKSNMALAPQMQGNVSPIGGARVNLGIATPSPARFPSAQFPTRPMSPGPAILSRPQSPGPSIKAILSPPGQTVVHQQRKELALAPGVKVIPHPEKVAKGGEDAYFTSNYKGGVLGVADGVSGWAAENVDPALFSKEFMAHAAAAVGTEDVNDDPRLLLAKAHRATCSIGAATAIVAILDERGTLHVANLGDCGLRLIRNGKVVYATAPQQHYFDCPYQFSSENAQTADDAAIYDLDLLEGDTIVMGSDGLFDNVYDSDIESTVKVFSGSDEDSANRLAMALATLASKHARDRNYNSPYAVEAVSQGHDVPWYSKIFGKKMTGGKLDDITVVVGHVVSMPVADKAEVKAEEVPSAQDEQGEKVEKVAETETFTGFQQPEAKGEQVGDLLTNGINAKTEEPLP</sequence>
<keyword evidence="3" id="KW-0378">Hydrolase</keyword>
<keyword evidence="2" id="KW-0687">Ribonucleoprotein</keyword>
<evidence type="ECO:0000313" key="6">
    <source>
        <dbReference type="EMBL" id="OAE28568.1"/>
    </source>
</evidence>
<dbReference type="PANTHER" id="PTHR12320">
    <property type="entry name" value="PROTEIN PHOSPHATASE 2C"/>
    <property type="match status" value="1"/>
</dbReference>
<organism evidence="6 7">
    <name type="scientific">Marchantia polymorpha subsp. ruderalis</name>
    <dbReference type="NCBI Taxonomy" id="1480154"/>
    <lineage>
        <taxon>Eukaryota</taxon>
        <taxon>Viridiplantae</taxon>
        <taxon>Streptophyta</taxon>
        <taxon>Embryophyta</taxon>
        <taxon>Marchantiophyta</taxon>
        <taxon>Marchantiopsida</taxon>
        <taxon>Marchantiidae</taxon>
        <taxon>Marchantiales</taxon>
        <taxon>Marchantiaceae</taxon>
        <taxon>Marchantia</taxon>
    </lineage>
</organism>
<keyword evidence="3" id="KW-0464">Manganese</keyword>
<comment type="similarity">
    <text evidence="3">Belongs to the PP2C family.</text>
</comment>
<dbReference type="GO" id="GO:1990904">
    <property type="term" value="C:ribonucleoprotein complex"/>
    <property type="evidence" value="ECO:0007669"/>
    <property type="project" value="UniProtKB-KW"/>
</dbReference>
<dbReference type="PROSITE" id="PS00732">
    <property type="entry name" value="RIBOSOMAL_S16"/>
    <property type="match status" value="1"/>
</dbReference>
<reference evidence="6" key="1">
    <citation type="submission" date="2016-03" db="EMBL/GenBank/DDBJ databases">
        <title>Mechanisms controlling the formation of the plant cell surface in tip-growing cells are functionally conserved among land plants.</title>
        <authorList>
            <person name="Honkanen S."/>
            <person name="Jones V.A."/>
            <person name="Morieri G."/>
            <person name="Champion C."/>
            <person name="Hetherington A.J."/>
            <person name="Kelly S."/>
            <person name="Saint-Marcoux D."/>
            <person name="Proust H."/>
            <person name="Prescott H."/>
            <person name="Dolan L."/>
        </authorList>
    </citation>
    <scope>NUCLEOTIDE SEQUENCE [LARGE SCALE GENOMIC DNA]</scope>
    <source>
        <tissue evidence="6">Whole gametophyte</tissue>
    </source>
</reference>
<accession>A0A176W658</accession>
<gene>
    <name evidence="6" type="ORF">AXG93_2175s1520</name>
</gene>
<evidence type="ECO:0000256" key="4">
    <source>
        <dbReference type="SAM" id="MobiDB-lite"/>
    </source>
</evidence>
<feature type="region of interest" description="Disordered" evidence="4">
    <location>
        <begin position="531"/>
        <end position="561"/>
    </location>
</feature>
<dbReference type="Proteomes" id="UP000077202">
    <property type="component" value="Unassembled WGS sequence"/>
</dbReference>
<dbReference type="InterPro" id="IPR036457">
    <property type="entry name" value="PPM-type-like_dom_sf"/>
</dbReference>
<dbReference type="GO" id="GO:0004722">
    <property type="term" value="F:protein serine/threonine phosphatase activity"/>
    <property type="evidence" value="ECO:0007669"/>
    <property type="project" value="UniProtKB-EC"/>
</dbReference>
<dbReference type="GO" id="GO:0046872">
    <property type="term" value="F:metal ion binding"/>
    <property type="evidence" value="ECO:0007669"/>
    <property type="project" value="UniProtKB-UniRule"/>
</dbReference>
<dbReference type="EC" id="3.1.3.16" evidence="3"/>
<comment type="cofactor">
    <cofactor evidence="3">
        <name>Mn(2+)</name>
        <dbReference type="ChEBI" id="CHEBI:29035"/>
    </cofactor>
</comment>
<comment type="catalytic activity">
    <reaction evidence="3">
        <text>O-phospho-L-threonyl-[protein] + H2O = L-threonyl-[protein] + phosphate</text>
        <dbReference type="Rhea" id="RHEA:47004"/>
        <dbReference type="Rhea" id="RHEA-COMP:11060"/>
        <dbReference type="Rhea" id="RHEA-COMP:11605"/>
        <dbReference type="ChEBI" id="CHEBI:15377"/>
        <dbReference type="ChEBI" id="CHEBI:30013"/>
        <dbReference type="ChEBI" id="CHEBI:43474"/>
        <dbReference type="ChEBI" id="CHEBI:61977"/>
        <dbReference type="EC" id="3.1.3.16"/>
    </reaction>
</comment>
<name>A0A176W658_MARPO</name>
<dbReference type="SMART" id="SM00331">
    <property type="entry name" value="PP2C_SIG"/>
    <property type="match status" value="1"/>
</dbReference>
<dbReference type="EMBL" id="LVLJ01001709">
    <property type="protein sequence ID" value="OAE28568.1"/>
    <property type="molecule type" value="Genomic_DNA"/>
</dbReference>
<dbReference type="AlphaFoldDB" id="A0A176W658"/>
<dbReference type="InterPro" id="IPR039123">
    <property type="entry name" value="PPTC7"/>
</dbReference>
<dbReference type="GO" id="GO:0003735">
    <property type="term" value="F:structural constituent of ribosome"/>
    <property type="evidence" value="ECO:0007669"/>
    <property type="project" value="InterPro"/>
</dbReference>
<keyword evidence="3" id="KW-0479">Metal-binding</keyword>
<evidence type="ECO:0000256" key="3">
    <source>
        <dbReference type="RuleBase" id="RU366020"/>
    </source>
</evidence>
<keyword evidence="1" id="KW-0689">Ribosomal protein</keyword>
<evidence type="ECO:0000256" key="1">
    <source>
        <dbReference type="ARBA" id="ARBA00022980"/>
    </source>
</evidence>
<comment type="caution">
    <text evidence="6">The sequence shown here is derived from an EMBL/GenBank/DDBJ whole genome shotgun (WGS) entry which is preliminary data.</text>
</comment>
<dbReference type="GO" id="GO:0005840">
    <property type="term" value="C:ribosome"/>
    <property type="evidence" value="ECO:0007669"/>
    <property type="project" value="UniProtKB-KW"/>
</dbReference>